<dbReference type="PANTHER" id="PTHR40266">
    <property type="entry name" value="TOXIN HIGB-1"/>
    <property type="match status" value="1"/>
</dbReference>
<dbReference type="EMBL" id="QPGA01000020">
    <property type="protein sequence ID" value="RDE50402.1"/>
    <property type="molecule type" value="Genomic_DNA"/>
</dbReference>
<dbReference type="Gene3D" id="3.30.2310.20">
    <property type="entry name" value="RelE-like"/>
    <property type="match status" value="1"/>
</dbReference>
<sequence length="92" mass="10659">MIKTFRHKGLEAFFRTGSRGGIQPHHARKLRVQLTTLDSARGPDDMNASGWRLHPLSHDLAGHWSVWVSGNWRLTFTFDKSEVLLVDYQDYH</sequence>
<name>A0A369XNN1_9PROT</name>
<dbReference type="Proteomes" id="UP000253831">
    <property type="component" value="Unassembled WGS sequence"/>
</dbReference>
<dbReference type="InterPro" id="IPR007711">
    <property type="entry name" value="HigB-1"/>
</dbReference>
<evidence type="ECO:0000313" key="1">
    <source>
        <dbReference type="EMBL" id="RDE50402.1"/>
    </source>
</evidence>
<comment type="caution">
    <text evidence="1">The sequence shown here is derived from an EMBL/GenBank/DDBJ whole genome shotgun (WGS) entry which is preliminary data.</text>
</comment>
<gene>
    <name evidence="1" type="ORF">DVS81_11315</name>
</gene>
<protein>
    <submittedName>
        <fullName evidence="1">Peptidase</fullName>
    </submittedName>
</protein>
<dbReference type="AlphaFoldDB" id="A0A369XNN1"/>
<evidence type="ECO:0000313" key="2">
    <source>
        <dbReference type="Proteomes" id="UP000253831"/>
    </source>
</evidence>
<organism evidence="1 2">
    <name type="scientific">Candidatus Accumulibacter meliphilus</name>
    <dbReference type="NCBI Taxonomy" id="2211374"/>
    <lineage>
        <taxon>Bacteria</taxon>
        <taxon>Pseudomonadati</taxon>
        <taxon>Pseudomonadota</taxon>
        <taxon>Betaproteobacteria</taxon>
        <taxon>Candidatus Accumulibacter</taxon>
    </lineage>
</organism>
<dbReference type="InterPro" id="IPR035093">
    <property type="entry name" value="RelE/ParE_toxin_dom_sf"/>
</dbReference>
<proteinExistence type="predicted"/>
<dbReference type="PANTHER" id="PTHR40266:SF2">
    <property type="entry name" value="TOXIN HIGB-1"/>
    <property type="match status" value="1"/>
</dbReference>
<reference evidence="1 2" key="1">
    <citation type="submission" date="2018-05" db="EMBL/GenBank/DDBJ databases">
        <title>Integrated omic analyses show evidence that a Ca. Accumulibacter phosphatis strain performs denitrification under micro-aerobic conditions.</title>
        <authorList>
            <person name="Camejo P.Y."/>
            <person name="Katherine M.D."/>
            <person name="Daniel N.R."/>
        </authorList>
    </citation>
    <scope>NUCLEOTIDE SEQUENCE [LARGE SCALE GENOMIC DNA]</scope>
    <source>
        <strain evidence="1">UW-LDO-IC</strain>
    </source>
</reference>
<dbReference type="Pfam" id="PF05015">
    <property type="entry name" value="HigB-like_toxin"/>
    <property type="match status" value="1"/>
</dbReference>
<accession>A0A369XNN1</accession>
<dbReference type="SUPFAM" id="SSF143011">
    <property type="entry name" value="RelE-like"/>
    <property type="match status" value="1"/>
</dbReference>